<sequence length="159" mass="17497">MLGVHYAVTANQDRALFAAAGDGGVGEYVEDLEESWSDDKLRVDSDKAWDAIHRCLGDGTLDPDSGDYPLSHAVLGGRHLHEEYYVVYASATETEDVAAALLGVDRGSLRRRFDAINDPDYAGAHDDTDFEYMWTNFLDVRAFFQRAAAAGRAVIFTAM</sequence>
<evidence type="ECO:0000313" key="2">
    <source>
        <dbReference type="Proteomes" id="UP000249341"/>
    </source>
</evidence>
<name>A0A327Z0X4_9ACTN</name>
<dbReference type="AlphaFoldDB" id="A0A327Z0X4"/>
<dbReference type="Proteomes" id="UP000249341">
    <property type="component" value="Unassembled WGS sequence"/>
</dbReference>
<dbReference type="Pfam" id="PF08974">
    <property type="entry name" value="DUF1877"/>
    <property type="match status" value="1"/>
</dbReference>
<evidence type="ECO:0000313" key="1">
    <source>
        <dbReference type="EMBL" id="RAK26239.1"/>
    </source>
</evidence>
<gene>
    <name evidence="1" type="ORF">B0I29_12889</name>
</gene>
<dbReference type="RefSeq" id="WP_111654737.1">
    <property type="nucleotide sequence ID" value="NZ_JACHWI010000014.1"/>
</dbReference>
<organism evidence="1 2">
    <name type="scientific">Actinoplanes lutulentus</name>
    <dbReference type="NCBI Taxonomy" id="1287878"/>
    <lineage>
        <taxon>Bacteria</taxon>
        <taxon>Bacillati</taxon>
        <taxon>Actinomycetota</taxon>
        <taxon>Actinomycetes</taxon>
        <taxon>Micromonosporales</taxon>
        <taxon>Micromonosporaceae</taxon>
        <taxon>Actinoplanes</taxon>
    </lineage>
</organism>
<proteinExistence type="predicted"/>
<dbReference type="SUPFAM" id="SSF111069">
    <property type="entry name" value="Hypothetical protein yfbM"/>
    <property type="match status" value="1"/>
</dbReference>
<dbReference type="EMBL" id="QLMJ01000028">
    <property type="protein sequence ID" value="RAK26239.1"/>
    <property type="molecule type" value="Genomic_DNA"/>
</dbReference>
<accession>A0A327Z0X4</accession>
<dbReference type="InterPro" id="IPR035944">
    <property type="entry name" value="YfbM-like_sf"/>
</dbReference>
<dbReference type="OrthoDB" id="1821531at2"/>
<protein>
    <submittedName>
        <fullName evidence="1">Uncharacterized protein DUF1877</fullName>
    </submittedName>
</protein>
<dbReference type="Gene3D" id="3.40.1760.10">
    <property type="entry name" value="YfbM-like super family"/>
    <property type="match status" value="1"/>
</dbReference>
<reference evidence="1 2" key="1">
    <citation type="submission" date="2018-06" db="EMBL/GenBank/DDBJ databases">
        <title>Genomic Encyclopedia of Type Strains, Phase III (KMG-III): the genomes of soil and plant-associated and newly described type strains.</title>
        <authorList>
            <person name="Whitman W."/>
        </authorList>
    </citation>
    <scope>NUCLEOTIDE SEQUENCE [LARGE SCALE GENOMIC DNA]</scope>
    <source>
        <strain evidence="1 2">CGMCC 4.7090</strain>
    </source>
</reference>
<dbReference type="InterPro" id="IPR015068">
    <property type="entry name" value="DUF1877"/>
</dbReference>
<keyword evidence="2" id="KW-1185">Reference proteome</keyword>
<comment type="caution">
    <text evidence="1">The sequence shown here is derived from an EMBL/GenBank/DDBJ whole genome shotgun (WGS) entry which is preliminary data.</text>
</comment>